<proteinExistence type="predicted"/>
<evidence type="ECO:0000313" key="3">
    <source>
        <dbReference type="Proteomes" id="UP000075809"/>
    </source>
</evidence>
<dbReference type="EMBL" id="KQ982913">
    <property type="protein sequence ID" value="KYQ49310.1"/>
    <property type="molecule type" value="Genomic_DNA"/>
</dbReference>
<keyword evidence="1" id="KW-0732">Signal</keyword>
<gene>
    <name evidence="2" type="ORF">ALC60_11624</name>
</gene>
<name>A0A151WNB5_9HYME</name>
<feature type="non-terminal residue" evidence="2">
    <location>
        <position position="1"/>
    </location>
</feature>
<organism evidence="2 3">
    <name type="scientific">Mycetomoellerius zeteki</name>
    <dbReference type="NCBI Taxonomy" id="64791"/>
    <lineage>
        <taxon>Eukaryota</taxon>
        <taxon>Metazoa</taxon>
        <taxon>Ecdysozoa</taxon>
        <taxon>Arthropoda</taxon>
        <taxon>Hexapoda</taxon>
        <taxon>Insecta</taxon>
        <taxon>Pterygota</taxon>
        <taxon>Neoptera</taxon>
        <taxon>Endopterygota</taxon>
        <taxon>Hymenoptera</taxon>
        <taxon>Apocrita</taxon>
        <taxon>Aculeata</taxon>
        <taxon>Formicoidea</taxon>
        <taxon>Formicidae</taxon>
        <taxon>Myrmicinae</taxon>
        <taxon>Mycetomoellerius</taxon>
    </lineage>
</organism>
<sequence>WNLLLMFYIIALLCDNASVMTGKHLSFKKNWNKLDSFNKFNAHFQSLEARILTIVRSNCLKFYVTAAEEIRKRLPVNDAMDELFGSKPWIEATAVAGSHLNKIHEINDEPSSSKKRKIRKGT</sequence>
<protein>
    <submittedName>
        <fullName evidence="2">Uncharacterized protein</fullName>
    </submittedName>
</protein>
<reference evidence="2 3" key="1">
    <citation type="submission" date="2015-09" db="EMBL/GenBank/DDBJ databases">
        <title>Trachymyrmex zeteki WGS genome.</title>
        <authorList>
            <person name="Nygaard S."/>
            <person name="Hu H."/>
            <person name="Boomsma J."/>
            <person name="Zhang G."/>
        </authorList>
    </citation>
    <scope>NUCLEOTIDE SEQUENCE [LARGE SCALE GENOMIC DNA]</scope>
    <source>
        <strain evidence="2">Tzet28-1</strain>
        <tissue evidence="2">Whole body</tissue>
    </source>
</reference>
<accession>A0A151WNB5</accession>
<feature type="signal peptide" evidence="1">
    <location>
        <begin position="1"/>
        <end position="21"/>
    </location>
</feature>
<feature type="chain" id="PRO_5007591319" evidence="1">
    <location>
        <begin position="22"/>
        <end position="122"/>
    </location>
</feature>
<keyword evidence="3" id="KW-1185">Reference proteome</keyword>
<dbReference type="Proteomes" id="UP000075809">
    <property type="component" value="Unassembled WGS sequence"/>
</dbReference>
<evidence type="ECO:0000313" key="2">
    <source>
        <dbReference type="EMBL" id="KYQ49310.1"/>
    </source>
</evidence>
<evidence type="ECO:0000256" key="1">
    <source>
        <dbReference type="SAM" id="SignalP"/>
    </source>
</evidence>
<dbReference type="AlphaFoldDB" id="A0A151WNB5"/>